<name>A0A6G1G4W6_9PEZI</name>
<dbReference type="PANTHER" id="PTHR39336:SF1">
    <property type="entry name" value="PYRIDOXAMINE PHOSPHATE OXIDASE FAMILY PROTEIN (AFU_ORTHOLOGUE AFUA_6G11440)"/>
    <property type="match status" value="1"/>
</dbReference>
<dbReference type="PANTHER" id="PTHR39336">
    <property type="entry name" value="PYRIDOXAMINE PHOSPHATE OXIDASE FAMILY PROTEIN (AFU_ORTHOLOGUE AFUA_6G11440)"/>
    <property type="match status" value="1"/>
</dbReference>
<gene>
    <name evidence="2 4" type="ORF">P152DRAFT_458208</name>
</gene>
<evidence type="ECO:0008006" key="5">
    <source>
        <dbReference type="Google" id="ProtNLM"/>
    </source>
</evidence>
<proteinExistence type="predicted"/>
<accession>A0A6G1G4W6</accession>
<evidence type="ECO:0000313" key="3">
    <source>
        <dbReference type="Proteomes" id="UP000504638"/>
    </source>
</evidence>
<reference evidence="4" key="3">
    <citation type="submission" date="2025-04" db="UniProtKB">
        <authorList>
            <consortium name="RefSeq"/>
        </authorList>
    </citation>
    <scope>IDENTIFICATION</scope>
    <source>
        <strain evidence="4">CBS 781.70</strain>
    </source>
</reference>
<dbReference type="RefSeq" id="XP_033534673.1">
    <property type="nucleotide sequence ID" value="XM_033679404.1"/>
</dbReference>
<dbReference type="Gene3D" id="2.30.110.10">
    <property type="entry name" value="Electron Transport, Fmn-binding Protein, Chain A"/>
    <property type="match status" value="1"/>
</dbReference>
<dbReference type="Proteomes" id="UP000504638">
    <property type="component" value="Unplaced"/>
</dbReference>
<dbReference type="AlphaFoldDB" id="A0A6G1G4W6"/>
<keyword evidence="1" id="KW-1133">Transmembrane helix</keyword>
<reference evidence="4" key="2">
    <citation type="submission" date="2020-04" db="EMBL/GenBank/DDBJ databases">
        <authorList>
            <consortium name="NCBI Genome Project"/>
        </authorList>
    </citation>
    <scope>NUCLEOTIDE SEQUENCE</scope>
    <source>
        <strain evidence="4">CBS 781.70</strain>
    </source>
</reference>
<evidence type="ECO:0000313" key="2">
    <source>
        <dbReference type="EMBL" id="KAF1813042.1"/>
    </source>
</evidence>
<keyword evidence="3" id="KW-1185">Reference proteome</keyword>
<reference evidence="2 4" key="1">
    <citation type="submission" date="2020-01" db="EMBL/GenBank/DDBJ databases">
        <authorList>
            <consortium name="DOE Joint Genome Institute"/>
            <person name="Haridas S."/>
            <person name="Albert R."/>
            <person name="Binder M."/>
            <person name="Bloem J."/>
            <person name="Labutti K."/>
            <person name="Salamov A."/>
            <person name="Andreopoulos B."/>
            <person name="Baker S.E."/>
            <person name="Barry K."/>
            <person name="Bills G."/>
            <person name="Bluhm B.H."/>
            <person name="Cannon C."/>
            <person name="Castanera R."/>
            <person name="Culley D.E."/>
            <person name="Daum C."/>
            <person name="Ezra D."/>
            <person name="Gonzalez J.B."/>
            <person name="Henrissat B."/>
            <person name="Kuo A."/>
            <person name="Liang C."/>
            <person name="Lipzen A."/>
            <person name="Lutzoni F."/>
            <person name="Magnuson J."/>
            <person name="Mondo S."/>
            <person name="Nolan M."/>
            <person name="Ohm R."/>
            <person name="Pangilinan J."/>
            <person name="Park H.-J."/>
            <person name="Ramirez L."/>
            <person name="Alfaro M."/>
            <person name="Sun H."/>
            <person name="Tritt A."/>
            <person name="Yoshinaga Y."/>
            <person name="Zwiers L.-H."/>
            <person name="Turgeon B.G."/>
            <person name="Goodwin S.B."/>
            <person name="Spatafora J.W."/>
            <person name="Crous P.W."/>
            <person name="Grigoriev I.V."/>
        </authorList>
    </citation>
    <scope>NUCLEOTIDE SEQUENCE</scope>
    <source>
        <strain evidence="2 4">CBS 781.70</strain>
    </source>
</reference>
<dbReference type="OrthoDB" id="539398at2759"/>
<evidence type="ECO:0000256" key="1">
    <source>
        <dbReference type="SAM" id="Phobius"/>
    </source>
</evidence>
<dbReference type="GeneID" id="54419974"/>
<feature type="transmembrane region" description="Helical" evidence="1">
    <location>
        <begin position="244"/>
        <end position="269"/>
    </location>
</feature>
<keyword evidence="1" id="KW-0472">Membrane</keyword>
<keyword evidence="1" id="KW-0812">Transmembrane</keyword>
<dbReference type="InterPro" id="IPR012349">
    <property type="entry name" value="Split_barrel_FMN-bd"/>
</dbReference>
<protein>
    <recommendedName>
        <fullName evidence="5">Pyridoxamine phosphate oxidase family protein</fullName>
    </recommendedName>
</protein>
<sequence length="271" mass="29685">MVQFYPSLTPELTEWLLSQPLFYIASAPLTGDHVNLSPKGYPRSTLAVLSPNRVVYLDKTGSGIETISHIYENGRATIMACSFGKSPRIMRLFCRGRVIERGSPGPDGFDSWFTKAVKSGMQVDPDVPIGVSLTGVRALIILDVFKAQTSCGFAVPVLSSVAAEKPKPGNAQYLDGNMIARETLQLWNFKTEENALAKGIEPWGRRNEESLDGLPGLKRYVPLLQRTLIVSRSSTTRLAHQWRAIALGVLLTLSLLFGLRSLGLINVALNS</sequence>
<organism evidence="2">
    <name type="scientific">Eremomyces bilateralis CBS 781.70</name>
    <dbReference type="NCBI Taxonomy" id="1392243"/>
    <lineage>
        <taxon>Eukaryota</taxon>
        <taxon>Fungi</taxon>
        <taxon>Dikarya</taxon>
        <taxon>Ascomycota</taxon>
        <taxon>Pezizomycotina</taxon>
        <taxon>Dothideomycetes</taxon>
        <taxon>Dothideomycetes incertae sedis</taxon>
        <taxon>Eremomycetales</taxon>
        <taxon>Eremomycetaceae</taxon>
        <taxon>Eremomyces</taxon>
    </lineage>
</organism>
<dbReference type="EMBL" id="ML975156">
    <property type="protein sequence ID" value="KAF1813042.1"/>
    <property type="molecule type" value="Genomic_DNA"/>
</dbReference>
<evidence type="ECO:0000313" key="4">
    <source>
        <dbReference type="RefSeq" id="XP_033534673.1"/>
    </source>
</evidence>